<reference evidence="1" key="1">
    <citation type="submission" date="2023-03" db="EMBL/GenBank/DDBJ databases">
        <authorList>
            <person name="Steffen K."/>
            <person name="Cardenas P."/>
        </authorList>
    </citation>
    <scope>NUCLEOTIDE SEQUENCE</scope>
</reference>
<dbReference type="Proteomes" id="UP001174909">
    <property type="component" value="Unassembled WGS sequence"/>
</dbReference>
<organism evidence="1 2">
    <name type="scientific">Geodia barretti</name>
    <name type="common">Barrett's horny sponge</name>
    <dbReference type="NCBI Taxonomy" id="519541"/>
    <lineage>
        <taxon>Eukaryota</taxon>
        <taxon>Metazoa</taxon>
        <taxon>Porifera</taxon>
        <taxon>Demospongiae</taxon>
        <taxon>Heteroscleromorpha</taxon>
        <taxon>Tetractinellida</taxon>
        <taxon>Astrophorina</taxon>
        <taxon>Geodiidae</taxon>
        <taxon>Geodia</taxon>
    </lineage>
</organism>
<keyword evidence="2" id="KW-1185">Reference proteome</keyword>
<dbReference type="AlphaFoldDB" id="A0AA35R5X4"/>
<proteinExistence type="predicted"/>
<gene>
    <name evidence="1" type="ORF">GBAR_LOCUS4209</name>
</gene>
<sequence length="51" mass="5937">MQILFVLYHLVKRHTTTALLCYNPSSNLLISLSLILSPTFYRKPLKEQSPF</sequence>
<evidence type="ECO:0000313" key="1">
    <source>
        <dbReference type="EMBL" id="CAI8005405.1"/>
    </source>
</evidence>
<evidence type="ECO:0000313" key="2">
    <source>
        <dbReference type="Proteomes" id="UP001174909"/>
    </source>
</evidence>
<dbReference type="EMBL" id="CASHTH010000608">
    <property type="protein sequence ID" value="CAI8005405.1"/>
    <property type="molecule type" value="Genomic_DNA"/>
</dbReference>
<protein>
    <submittedName>
        <fullName evidence="1">Uncharacterized protein</fullName>
    </submittedName>
</protein>
<comment type="caution">
    <text evidence="1">The sequence shown here is derived from an EMBL/GenBank/DDBJ whole genome shotgun (WGS) entry which is preliminary data.</text>
</comment>
<name>A0AA35R5X4_GEOBA</name>
<accession>A0AA35R5X4</accession>